<dbReference type="AlphaFoldDB" id="A0AAV4SP94"/>
<accession>A0AAV4SP94</accession>
<dbReference type="EMBL" id="BPLR01009884">
    <property type="protein sequence ID" value="GIY35272.1"/>
    <property type="molecule type" value="Genomic_DNA"/>
</dbReference>
<protein>
    <submittedName>
        <fullName evidence="1">Uncharacterized protein</fullName>
    </submittedName>
</protein>
<name>A0AAV4SP94_CAEEX</name>
<reference evidence="1 2" key="1">
    <citation type="submission" date="2021-06" db="EMBL/GenBank/DDBJ databases">
        <title>Caerostris extrusa draft genome.</title>
        <authorList>
            <person name="Kono N."/>
            <person name="Arakawa K."/>
        </authorList>
    </citation>
    <scope>NUCLEOTIDE SEQUENCE [LARGE SCALE GENOMIC DNA]</scope>
</reference>
<comment type="caution">
    <text evidence="1">The sequence shown here is derived from an EMBL/GenBank/DDBJ whole genome shotgun (WGS) entry which is preliminary data.</text>
</comment>
<evidence type="ECO:0000313" key="1">
    <source>
        <dbReference type="EMBL" id="GIY35272.1"/>
    </source>
</evidence>
<organism evidence="1 2">
    <name type="scientific">Caerostris extrusa</name>
    <name type="common">Bark spider</name>
    <name type="synonym">Caerostris bankana</name>
    <dbReference type="NCBI Taxonomy" id="172846"/>
    <lineage>
        <taxon>Eukaryota</taxon>
        <taxon>Metazoa</taxon>
        <taxon>Ecdysozoa</taxon>
        <taxon>Arthropoda</taxon>
        <taxon>Chelicerata</taxon>
        <taxon>Arachnida</taxon>
        <taxon>Araneae</taxon>
        <taxon>Araneomorphae</taxon>
        <taxon>Entelegynae</taxon>
        <taxon>Araneoidea</taxon>
        <taxon>Araneidae</taxon>
        <taxon>Caerostris</taxon>
    </lineage>
</organism>
<evidence type="ECO:0000313" key="2">
    <source>
        <dbReference type="Proteomes" id="UP001054945"/>
    </source>
</evidence>
<keyword evidence="2" id="KW-1185">Reference proteome</keyword>
<sequence>MLGGGGETEKKQNGCVDERRKDALNKRVLKWSHSVSQQNRVNNVSPLILELAGNSGEQHISTTEKVLRGEKEKKLCEQTLFSLHRPESVVRLVALRSAFPLSGHPSHHTHSTFLTMRVMPGMMRADDDRGGTLLYLSGH</sequence>
<proteinExistence type="predicted"/>
<gene>
    <name evidence="1" type="ORF">CEXT_261531</name>
</gene>
<dbReference type="Proteomes" id="UP001054945">
    <property type="component" value="Unassembled WGS sequence"/>
</dbReference>